<sequence length="125" mass="13781">MVVETFSEYSPLGRFAVRDMRQTVAVGVIKSVDKKDPRIHRAVVVHRESVGVMSLPLHSPELAHRTELHDGSIIYVYIYLQFMADSGQTEPKTASTEANDSGIEVEEQRPEPSTQIGEVSGDGKG</sequence>
<organism evidence="1 2">
    <name type="scientific">Vaccinium darrowii</name>
    <dbReference type="NCBI Taxonomy" id="229202"/>
    <lineage>
        <taxon>Eukaryota</taxon>
        <taxon>Viridiplantae</taxon>
        <taxon>Streptophyta</taxon>
        <taxon>Embryophyta</taxon>
        <taxon>Tracheophyta</taxon>
        <taxon>Spermatophyta</taxon>
        <taxon>Magnoliopsida</taxon>
        <taxon>eudicotyledons</taxon>
        <taxon>Gunneridae</taxon>
        <taxon>Pentapetalae</taxon>
        <taxon>asterids</taxon>
        <taxon>Ericales</taxon>
        <taxon>Ericaceae</taxon>
        <taxon>Vaccinioideae</taxon>
        <taxon>Vaccinieae</taxon>
        <taxon>Vaccinium</taxon>
    </lineage>
</organism>
<reference evidence="1 2" key="1">
    <citation type="journal article" date="2021" name="Hortic Res">
        <title>High-quality reference genome and annotation aids understanding of berry development for evergreen blueberry (Vaccinium darrowii).</title>
        <authorList>
            <person name="Yu J."/>
            <person name="Hulse-Kemp A.M."/>
            <person name="Babiker E."/>
            <person name="Staton M."/>
        </authorList>
    </citation>
    <scope>NUCLEOTIDE SEQUENCE [LARGE SCALE GENOMIC DNA]</scope>
    <source>
        <strain evidence="2">cv. NJ 8807/NJ 8810</strain>
        <tissue evidence="1">Young leaf</tissue>
    </source>
</reference>
<dbReference type="EMBL" id="CM037158">
    <property type="protein sequence ID" value="KAH7850728.1"/>
    <property type="molecule type" value="Genomic_DNA"/>
</dbReference>
<gene>
    <name evidence="1" type="ORF">Vadar_002135</name>
</gene>
<keyword evidence="2" id="KW-1185">Reference proteome</keyword>
<evidence type="ECO:0000313" key="2">
    <source>
        <dbReference type="Proteomes" id="UP000828048"/>
    </source>
</evidence>
<evidence type="ECO:0000313" key="1">
    <source>
        <dbReference type="EMBL" id="KAH7850728.1"/>
    </source>
</evidence>
<name>A0ACB7YB74_9ERIC</name>
<accession>A0ACB7YB74</accession>
<protein>
    <submittedName>
        <fullName evidence="1">Uncharacterized protein</fullName>
    </submittedName>
</protein>
<proteinExistence type="predicted"/>
<comment type="caution">
    <text evidence="1">The sequence shown here is derived from an EMBL/GenBank/DDBJ whole genome shotgun (WGS) entry which is preliminary data.</text>
</comment>
<dbReference type="Proteomes" id="UP000828048">
    <property type="component" value="Chromosome 8"/>
</dbReference>